<dbReference type="RefSeq" id="WP_343858418.1">
    <property type="nucleotide sequence ID" value="NZ_BAAAFD010000003.1"/>
</dbReference>
<dbReference type="EMBL" id="BAAAFD010000003">
    <property type="protein sequence ID" value="GAA0855852.1"/>
    <property type="molecule type" value="Genomic_DNA"/>
</dbReference>
<keyword evidence="3" id="KW-0812">Transmembrane</keyword>
<feature type="domain" description="DUF3391" evidence="4">
    <location>
        <begin position="3"/>
        <end position="72"/>
    </location>
</feature>
<gene>
    <name evidence="6" type="ORF">GCM10009114_15720</name>
</gene>
<proteinExistence type="predicted"/>
<feature type="transmembrane region" description="Helical" evidence="3">
    <location>
        <begin position="116"/>
        <end position="134"/>
    </location>
</feature>
<feature type="coiled-coil region" evidence="1">
    <location>
        <begin position="188"/>
        <end position="236"/>
    </location>
</feature>
<feature type="compositionally biased region" description="Polar residues" evidence="2">
    <location>
        <begin position="172"/>
        <end position="183"/>
    </location>
</feature>
<evidence type="ECO:0000259" key="5">
    <source>
        <dbReference type="Pfam" id="PF16537"/>
    </source>
</evidence>
<evidence type="ECO:0000256" key="1">
    <source>
        <dbReference type="SAM" id="Coils"/>
    </source>
</evidence>
<evidence type="ECO:0000256" key="3">
    <source>
        <dbReference type="SAM" id="Phobius"/>
    </source>
</evidence>
<reference evidence="6 7" key="1">
    <citation type="journal article" date="2019" name="Int. J. Syst. Evol. Microbiol.">
        <title>The Global Catalogue of Microorganisms (GCM) 10K type strain sequencing project: providing services to taxonomists for standard genome sequencing and annotation.</title>
        <authorList>
            <consortium name="The Broad Institute Genomics Platform"/>
            <consortium name="The Broad Institute Genome Sequencing Center for Infectious Disease"/>
            <person name="Wu L."/>
            <person name="Ma J."/>
        </authorList>
    </citation>
    <scope>NUCLEOTIDE SEQUENCE [LARGE SCALE GENOMIC DNA]</scope>
    <source>
        <strain evidence="6 7">JCM 15896</strain>
    </source>
</reference>
<evidence type="ECO:0000313" key="7">
    <source>
        <dbReference type="Proteomes" id="UP001500359"/>
    </source>
</evidence>
<accession>A0ABN1LGR0</accession>
<feature type="region of interest" description="Disordered" evidence="2">
    <location>
        <begin position="155"/>
        <end position="186"/>
    </location>
</feature>
<comment type="caution">
    <text evidence="6">The sequence shown here is derived from an EMBL/GenBank/DDBJ whole genome shotgun (WGS) entry which is preliminary data.</text>
</comment>
<organism evidence="6 7">
    <name type="scientific">Aliiglaciecola litoralis</name>
    <dbReference type="NCBI Taxonomy" id="582857"/>
    <lineage>
        <taxon>Bacteria</taxon>
        <taxon>Pseudomonadati</taxon>
        <taxon>Pseudomonadota</taxon>
        <taxon>Gammaproteobacteria</taxon>
        <taxon>Alteromonadales</taxon>
        <taxon>Alteromonadaceae</taxon>
        <taxon>Aliiglaciecola</taxon>
    </lineage>
</organism>
<evidence type="ECO:0000259" key="4">
    <source>
        <dbReference type="Pfam" id="PF11871"/>
    </source>
</evidence>
<feature type="domain" description="Type II secretion system protein GspB C-terminal" evidence="5">
    <location>
        <begin position="286"/>
        <end position="345"/>
    </location>
</feature>
<protein>
    <recommendedName>
        <fullName evidence="8">General secretion pathway protein B</fullName>
    </recommendedName>
</protein>
<feature type="compositionally biased region" description="Polar residues" evidence="2">
    <location>
        <begin position="155"/>
        <end position="164"/>
    </location>
</feature>
<keyword evidence="3" id="KW-0472">Membrane</keyword>
<keyword evidence="1" id="KW-0175">Coiled coil</keyword>
<dbReference type="InterPro" id="IPR021812">
    <property type="entry name" value="DUF3391"/>
</dbReference>
<keyword evidence="3" id="KW-1133">Transmembrane helix</keyword>
<dbReference type="Proteomes" id="UP001500359">
    <property type="component" value="Unassembled WGS sequence"/>
</dbReference>
<name>A0ABN1LGR0_9ALTE</name>
<evidence type="ECO:0000313" key="6">
    <source>
        <dbReference type="EMBL" id="GAA0855852.1"/>
    </source>
</evidence>
<dbReference type="Pfam" id="PF16537">
    <property type="entry name" value="T2SSB"/>
    <property type="match status" value="1"/>
</dbReference>
<dbReference type="InterPro" id="IPR032389">
    <property type="entry name" value="GspB_C"/>
</dbReference>
<keyword evidence="7" id="KW-1185">Reference proteome</keyword>
<dbReference type="Pfam" id="PF11871">
    <property type="entry name" value="DUF3391"/>
    <property type="match status" value="1"/>
</dbReference>
<evidence type="ECO:0008006" key="8">
    <source>
        <dbReference type="Google" id="ProtNLM"/>
    </source>
</evidence>
<evidence type="ECO:0000256" key="2">
    <source>
        <dbReference type="SAM" id="MobiDB-lite"/>
    </source>
</evidence>
<sequence length="349" mass="39001">MTKRIAIEQLKPGMVIIKVTQQNGPVKIKKSGVVNSDDMVKALAEMGVQEIEIDPDMTVDLKPPKITKSKTQQLLEDTSGHHHVIDQGLSEQFNRSLFLPSVQELPEAWQYYGRKTLVVVLVILGGLSIGWVLANLGERVNWKNTESTIVQTPKIVEQQTVAPNNTPPETPPQATNVASSSEPQIEELDEAEVRRRLAEFEKEKLAQLEAQRKQKREEDALVAQQLESQKAEQEQRSDIPPELLKRFQAAMESIGDSQPADPVVDVEPIKDVPTVAELPAWALTQLPSLAFSAHMYVSAPEERWVRVNGKRISEGQEIEDGLVVVGIEPQHVIMSFRGQEFSMDALSDW</sequence>